<dbReference type="GO" id="GO:0005911">
    <property type="term" value="C:cell-cell junction"/>
    <property type="evidence" value="ECO:0000318"/>
    <property type="project" value="GO_Central"/>
</dbReference>
<dbReference type="InterPro" id="IPR001478">
    <property type="entry name" value="PDZ"/>
</dbReference>
<dbReference type="SMART" id="SM00072">
    <property type="entry name" value="GuKc"/>
    <property type="match status" value="1"/>
</dbReference>
<dbReference type="PROSITE" id="PS50002">
    <property type="entry name" value="SH3"/>
    <property type="match status" value="1"/>
</dbReference>
<dbReference type="PANTHER" id="PTHR23122">
    <property type="entry name" value="MEMBRANE-ASSOCIATED GUANYLATE KINASE MAGUK"/>
    <property type="match status" value="1"/>
</dbReference>
<evidence type="ECO:0000259" key="5">
    <source>
        <dbReference type="PROSITE" id="PS50052"/>
    </source>
</evidence>
<evidence type="ECO:0000256" key="1">
    <source>
        <dbReference type="ARBA" id="ARBA00007014"/>
    </source>
</evidence>
<dbReference type="SUPFAM" id="SSF52540">
    <property type="entry name" value="P-loop containing nucleoside triphosphate hydrolases"/>
    <property type="match status" value="1"/>
</dbReference>
<evidence type="ECO:0000256" key="2">
    <source>
        <dbReference type="ARBA" id="ARBA00022443"/>
    </source>
</evidence>
<dbReference type="Gene3D" id="2.30.42.10">
    <property type="match status" value="1"/>
</dbReference>
<dbReference type="CDD" id="cd11862">
    <property type="entry name" value="SH3_MPP"/>
    <property type="match status" value="1"/>
</dbReference>
<proteinExistence type="inferred from homology"/>
<dbReference type="SUPFAM" id="SSF50044">
    <property type="entry name" value="SH3-domain"/>
    <property type="match status" value="1"/>
</dbReference>
<dbReference type="AlphaFoldDB" id="F7AK31"/>
<dbReference type="InterPro" id="IPR001452">
    <property type="entry name" value="SH3_domain"/>
</dbReference>
<dbReference type="Pfam" id="PF07653">
    <property type="entry name" value="SH3_2"/>
    <property type="match status" value="1"/>
</dbReference>
<dbReference type="Gene3D" id="3.30.63.10">
    <property type="entry name" value="Guanylate Kinase phosphate binding domain"/>
    <property type="match status" value="1"/>
</dbReference>
<reference evidence="8" key="1">
    <citation type="journal article" date="2002" name="Science">
        <title>The draft genome of Ciona intestinalis: insights into chordate and vertebrate origins.</title>
        <authorList>
            <person name="Dehal P."/>
            <person name="Satou Y."/>
            <person name="Campbell R.K."/>
            <person name="Chapman J."/>
            <person name="Degnan B."/>
            <person name="De Tomaso A."/>
            <person name="Davidson B."/>
            <person name="Di Gregorio A."/>
            <person name="Gelpke M."/>
            <person name="Goodstein D.M."/>
            <person name="Harafuji N."/>
            <person name="Hastings K.E."/>
            <person name="Ho I."/>
            <person name="Hotta K."/>
            <person name="Huang W."/>
            <person name="Kawashima T."/>
            <person name="Lemaire P."/>
            <person name="Martinez D."/>
            <person name="Meinertzhagen I.A."/>
            <person name="Necula S."/>
            <person name="Nonaka M."/>
            <person name="Putnam N."/>
            <person name="Rash S."/>
            <person name="Saiga H."/>
            <person name="Satake M."/>
            <person name="Terry A."/>
            <person name="Yamada L."/>
            <person name="Wang H.G."/>
            <person name="Awazu S."/>
            <person name="Azumi K."/>
            <person name="Boore J."/>
            <person name="Branno M."/>
            <person name="Chin-Bow S."/>
            <person name="DeSantis R."/>
            <person name="Doyle S."/>
            <person name="Francino P."/>
            <person name="Keys D.N."/>
            <person name="Haga S."/>
            <person name="Hayashi H."/>
            <person name="Hino K."/>
            <person name="Imai K.S."/>
            <person name="Inaba K."/>
            <person name="Kano S."/>
            <person name="Kobayashi K."/>
            <person name="Kobayashi M."/>
            <person name="Lee B.I."/>
            <person name="Makabe K.W."/>
            <person name="Manohar C."/>
            <person name="Matassi G."/>
            <person name="Medina M."/>
            <person name="Mochizuki Y."/>
            <person name="Mount S."/>
            <person name="Morishita T."/>
            <person name="Miura S."/>
            <person name="Nakayama A."/>
            <person name="Nishizaka S."/>
            <person name="Nomoto H."/>
            <person name="Ohta F."/>
            <person name="Oishi K."/>
            <person name="Rigoutsos I."/>
            <person name="Sano M."/>
            <person name="Sasaki A."/>
            <person name="Sasakura Y."/>
            <person name="Shoguchi E."/>
            <person name="Shin-i T."/>
            <person name="Spagnuolo A."/>
            <person name="Stainier D."/>
            <person name="Suzuki M.M."/>
            <person name="Tassy O."/>
            <person name="Takatori N."/>
            <person name="Tokuoka M."/>
            <person name="Yagi K."/>
            <person name="Yoshizaki F."/>
            <person name="Wada S."/>
            <person name="Zhang C."/>
            <person name="Hyatt P.D."/>
            <person name="Larimer F."/>
            <person name="Detter C."/>
            <person name="Doggett N."/>
            <person name="Glavina T."/>
            <person name="Hawkins T."/>
            <person name="Richardson P."/>
            <person name="Lucas S."/>
            <person name="Kohara Y."/>
            <person name="Levine M."/>
            <person name="Satoh N."/>
            <person name="Rokhsar D.S."/>
        </authorList>
    </citation>
    <scope>NUCLEOTIDE SEQUENCE [LARGE SCALE GENOMIC DNA]</scope>
</reference>
<dbReference type="PROSITE" id="PS50052">
    <property type="entry name" value="GUANYLATE_KINASE_2"/>
    <property type="match status" value="1"/>
</dbReference>
<evidence type="ECO:0000256" key="3">
    <source>
        <dbReference type="PROSITE-ProRule" id="PRU00192"/>
    </source>
</evidence>
<dbReference type="RefSeq" id="XP_002126884.1">
    <property type="nucleotide sequence ID" value="XM_002126848.5"/>
</dbReference>
<dbReference type="PROSITE" id="PS50106">
    <property type="entry name" value="PDZ"/>
    <property type="match status" value="1"/>
</dbReference>
<dbReference type="GO" id="GO:0005886">
    <property type="term" value="C:plasma membrane"/>
    <property type="evidence" value="ECO:0000318"/>
    <property type="project" value="GO_Central"/>
</dbReference>
<evidence type="ECO:0000259" key="6">
    <source>
        <dbReference type="PROSITE" id="PS50106"/>
    </source>
</evidence>
<keyword evidence="8" id="KW-1185">Reference proteome</keyword>
<accession>A0A1W2WDY2</accession>
<dbReference type="Pfam" id="PF00625">
    <property type="entry name" value="Guanylate_kin"/>
    <property type="match status" value="1"/>
</dbReference>
<dbReference type="InterPro" id="IPR050716">
    <property type="entry name" value="MAGUK"/>
</dbReference>
<evidence type="ECO:0000259" key="4">
    <source>
        <dbReference type="PROSITE" id="PS50002"/>
    </source>
</evidence>
<dbReference type="GeneID" id="100179311"/>
<dbReference type="HOGENOM" id="CLU_001715_5_1_1"/>
<dbReference type="InterPro" id="IPR036028">
    <property type="entry name" value="SH3-like_dom_sf"/>
</dbReference>
<dbReference type="InterPro" id="IPR008145">
    <property type="entry name" value="GK/Ca_channel_bsu"/>
</dbReference>
<dbReference type="Gene3D" id="2.30.30.40">
    <property type="entry name" value="SH3 Domains"/>
    <property type="match status" value="1"/>
</dbReference>
<dbReference type="Gene3D" id="3.40.50.300">
    <property type="entry name" value="P-loop containing nucleotide triphosphate hydrolases"/>
    <property type="match status" value="1"/>
</dbReference>
<comment type="similarity">
    <text evidence="1">Belongs to the MAGUK family.</text>
</comment>
<dbReference type="KEGG" id="cin:100179311"/>
<dbReference type="SUPFAM" id="SSF50156">
    <property type="entry name" value="PDZ domain-like"/>
    <property type="match status" value="1"/>
</dbReference>
<dbReference type="InParanoid" id="F7AK31"/>
<dbReference type="GeneTree" id="ENSGT00940000169656"/>
<dbReference type="Pfam" id="PF00595">
    <property type="entry name" value="PDZ"/>
    <property type="match status" value="1"/>
</dbReference>
<accession>F7AK31</accession>
<dbReference type="SMART" id="SM00228">
    <property type="entry name" value="PDZ"/>
    <property type="match status" value="1"/>
</dbReference>
<reference evidence="7" key="2">
    <citation type="submission" date="2025-08" db="UniProtKB">
        <authorList>
            <consortium name="Ensembl"/>
        </authorList>
    </citation>
    <scope>IDENTIFICATION</scope>
</reference>
<keyword evidence="2 3" id="KW-0728">SH3 domain</keyword>
<dbReference type="OrthoDB" id="65789at2759"/>
<reference evidence="7" key="3">
    <citation type="submission" date="2025-09" db="UniProtKB">
        <authorList>
            <consortium name="Ensembl"/>
        </authorList>
    </citation>
    <scope>IDENTIFICATION</scope>
</reference>
<feature type="domain" description="SH3" evidence="4">
    <location>
        <begin position="214"/>
        <end position="287"/>
    </location>
</feature>
<gene>
    <name evidence="7" type="primary">LOC100179311</name>
</gene>
<dbReference type="InterPro" id="IPR036034">
    <property type="entry name" value="PDZ_sf"/>
</dbReference>
<dbReference type="InterPro" id="IPR027417">
    <property type="entry name" value="P-loop_NTPase"/>
</dbReference>
<dbReference type="SMART" id="SM00326">
    <property type="entry name" value="SH3"/>
    <property type="match status" value="1"/>
</dbReference>
<name>F7AK31_CIOIN</name>
<sequence length="498" mass="56837">MPQERSQKDAVETVLKKLNSERPNSIPEKDLVFLKVIMDSPVVQSLVKAHGTLGFGKLTPESDQLCVLVEEVVQNVEKSDNELELCKIFQHAHVRCLFQAHDKISSLRNRQYVNMLGPGSGEWKNAVRMIGMSKKNDENLGLTVALVGEDIKVTRILHGGLIHKQGLLHEGDIITEINGNNVKGNPELLKEYLKKSEGSFVLKTIPSYNSLPSEGDIFVKCNFNYSPHEDTMIPSKEAGLSFTRNDVIKIVDRRDLKWWQAQHVNEKGEPQGRAGLIPSQDLQERRQVNTMSLKSKPALQMYKLSQHDQFSLGGVNLYEEVTNMPPFTRKLVILLSEDPELAHKVKMKLVKTFQHLYKQPITHTSNKDKSDNANYHVTDKDKMLDDIRKNLYFEHGYHDDQIFGTKYKSVSNVMKSGKICVKNSSPKDLNFLMTSEFMPYVVNLHPIKEKETNTMGQYMHLVNITLTCESEEAYCAKVHEEIQSLSTRSQWVPITWVY</sequence>
<feature type="domain" description="Guanylate kinase-like" evidence="5">
    <location>
        <begin position="329"/>
        <end position="498"/>
    </location>
</feature>
<evidence type="ECO:0000313" key="7">
    <source>
        <dbReference type="Ensembl" id="ENSCINP00000017050.3"/>
    </source>
</evidence>
<organism evidence="7 8">
    <name type="scientific">Ciona intestinalis</name>
    <name type="common">Transparent sea squirt</name>
    <name type="synonym">Ascidia intestinalis</name>
    <dbReference type="NCBI Taxonomy" id="7719"/>
    <lineage>
        <taxon>Eukaryota</taxon>
        <taxon>Metazoa</taxon>
        <taxon>Chordata</taxon>
        <taxon>Tunicata</taxon>
        <taxon>Ascidiacea</taxon>
        <taxon>Phlebobranchia</taxon>
        <taxon>Cionidae</taxon>
        <taxon>Ciona</taxon>
    </lineage>
</organism>
<dbReference type="Proteomes" id="UP000008144">
    <property type="component" value="Unassembled WGS sequence"/>
</dbReference>
<feature type="domain" description="PDZ" evidence="6">
    <location>
        <begin position="129"/>
        <end position="184"/>
    </location>
</feature>
<dbReference type="Ensembl" id="ENSCINT00000017050.3">
    <property type="protein sequence ID" value="ENSCINP00000017050.3"/>
    <property type="gene ID" value="ENSCING00000008357.3"/>
</dbReference>
<dbReference type="STRING" id="7719.ENSCINP00000017050"/>
<evidence type="ECO:0000313" key="8">
    <source>
        <dbReference type="Proteomes" id="UP000008144"/>
    </source>
</evidence>
<dbReference type="InterPro" id="IPR008144">
    <property type="entry name" value="Guanylate_kin-like_dom"/>
</dbReference>
<protein>
    <submittedName>
        <fullName evidence="7">MAGUK p55 subfamily member 6-like</fullName>
    </submittedName>
</protein>
<dbReference type="OMA" id="XAHERLE"/>